<keyword evidence="1" id="KW-0472">Membrane</keyword>
<accession>A0ABS7YWT7</accession>
<feature type="transmembrane region" description="Helical" evidence="1">
    <location>
        <begin position="61"/>
        <end position="79"/>
    </location>
</feature>
<proteinExistence type="predicted"/>
<dbReference type="Proteomes" id="UP001198374">
    <property type="component" value="Unassembled WGS sequence"/>
</dbReference>
<feature type="transmembrane region" description="Helical" evidence="1">
    <location>
        <begin position="170"/>
        <end position="190"/>
    </location>
</feature>
<gene>
    <name evidence="2" type="ORF">LDJ82_04695</name>
</gene>
<keyword evidence="1" id="KW-1133">Transmembrane helix</keyword>
<keyword evidence="3" id="KW-1185">Reference proteome</keyword>
<dbReference type="RefSeq" id="WP_209772622.1">
    <property type="nucleotide sequence ID" value="NZ_JAGGLO010000002.1"/>
</dbReference>
<organism evidence="2 3">
    <name type="scientific">Anaerococcus degeneri</name>
    <dbReference type="NCBI Taxonomy" id="361500"/>
    <lineage>
        <taxon>Bacteria</taxon>
        <taxon>Bacillati</taxon>
        <taxon>Bacillota</taxon>
        <taxon>Tissierellia</taxon>
        <taxon>Tissierellales</taxon>
        <taxon>Peptoniphilaceae</taxon>
        <taxon>Anaerococcus</taxon>
    </lineage>
</organism>
<comment type="caution">
    <text evidence="2">The sequence shown here is derived from an EMBL/GenBank/DDBJ whole genome shotgun (WGS) entry which is preliminary data.</text>
</comment>
<feature type="transmembrane region" description="Helical" evidence="1">
    <location>
        <begin position="225"/>
        <end position="243"/>
    </location>
</feature>
<reference evidence="3" key="1">
    <citation type="submission" date="2023-07" db="EMBL/GenBank/DDBJ databases">
        <title>FDA dAtabase for Regulatory Grade micrObial Sequences (FDA-ARGOS): Supporting development and validation of Infectious Disease Dx tests.</title>
        <authorList>
            <person name="Sproer C."/>
            <person name="Gronow S."/>
            <person name="Severitt S."/>
            <person name="Schroder I."/>
            <person name="Tallon L."/>
            <person name="Sadzewicz L."/>
            <person name="Zhao X."/>
            <person name="Boylan J."/>
            <person name="Ott S."/>
            <person name="Bowen H."/>
            <person name="Vavikolanu K."/>
            <person name="Hazen T."/>
            <person name="Aluvathingal J."/>
            <person name="Nadendla S."/>
            <person name="Lowell S."/>
            <person name="Myers T."/>
            <person name="Yan Y."/>
        </authorList>
    </citation>
    <scope>NUCLEOTIDE SEQUENCE [LARGE SCALE GENOMIC DNA]</scope>
    <source>
        <strain evidence="3">FDAARGOS_1538</strain>
    </source>
</reference>
<keyword evidence="1" id="KW-0812">Transmembrane</keyword>
<protein>
    <submittedName>
        <fullName evidence="2">Uncharacterized protein</fullName>
    </submittedName>
</protein>
<dbReference type="EMBL" id="JAIWIY010000001">
    <property type="protein sequence ID" value="MCA2096212.1"/>
    <property type="molecule type" value="Genomic_DNA"/>
</dbReference>
<feature type="transmembrane region" description="Helical" evidence="1">
    <location>
        <begin position="12"/>
        <end position="30"/>
    </location>
</feature>
<evidence type="ECO:0000256" key="1">
    <source>
        <dbReference type="SAM" id="Phobius"/>
    </source>
</evidence>
<evidence type="ECO:0000313" key="3">
    <source>
        <dbReference type="Proteomes" id="UP001198374"/>
    </source>
</evidence>
<feature type="transmembrane region" description="Helical" evidence="1">
    <location>
        <begin position="144"/>
        <end position="163"/>
    </location>
</feature>
<feature type="transmembrane region" description="Helical" evidence="1">
    <location>
        <begin position="36"/>
        <end position="54"/>
    </location>
</feature>
<feature type="transmembrane region" description="Helical" evidence="1">
    <location>
        <begin position="91"/>
        <end position="111"/>
    </location>
</feature>
<evidence type="ECO:0000313" key="2">
    <source>
        <dbReference type="EMBL" id="MCA2096212.1"/>
    </source>
</evidence>
<feature type="transmembrane region" description="Helical" evidence="1">
    <location>
        <begin position="249"/>
        <end position="270"/>
    </location>
</feature>
<name>A0ABS7YWT7_9FIRM</name>
<sequence>MKYVKNNFANGLAFLALVSLIFKAFIGQILAIDENLIERALTSYVIAYLAFKISYMETKKVGLLFIPLIFHSLVMALIIRGGFSQKIPSDMIQIITTLYKLLVMVGVFFAIELFFNKLLGSLATSILGGFSLLIFIAIAFSKKLAFLESFVDFFLYFSFYVMAIRVRSAASLNPLLLVFSLILVAGEIYIKEKYIKIDYGFLLSIFPLSYLSLKTVTSESAFDLIDHLIFALIYIYPALFVIIKARLDIEILAISIIAILASYILGQGIYKIKNKYLSYLLLGIN</sequence>
<feature type="transmembrane region" description="Helical" evidence="1">
    <location>
        <begin position="118"/>
        <end position="138"/>
    </location>
</feature>